<dbReference type="FunFam" id="3.40.50.1000:FF:000165">
    <property type="entry name" value="HAD superfamily phosphatase"/>
    <property type="match status" value="1"/>
</dbReference>
<dbReference type="SUPFAM" id="SSF56784">
    <property type="entry name" value="HAD-like"/>
    <property type="match status" value="1"/>
</dbReference>
<accession>A0A8X7NGW4</accession>
<dbReference type="AlphaFoldDB" id="A0A8X7NGW4"/>
<dbReference type="GO" id="GO:0005759">
    <property type="term" value="C:mitochondrial matrix"/>
    <property type="evidence" value="ECO:0007669"/>
    <property type="project" value="EnsemblFungi"/>
</dbReference>
<dbReference type="PANTHER" id="PTHR19288:SF25">
    <property type="entry name" value="PHOSPHATIDYLGLYCEROPHOSPHATASE GEP4, MITOCHONDRIAL"/>
    <property type="match status" value="1"/>
</dbReference>
<dbReference type="Gene3D" id="3.40.50.1000">
    <property type="entry name" value="HAD superfamily/HAD-like"/>
    <property type="match status" value="1"/>
</dbReference>
<dbReference type="GO" id="GO:0032049">
    <property type="term" value="P:cardiolipin biosynthetic process"/>
    <property type="evidence" value="ECO:0007669"/>
    <property type="project" value="EnsemblFungi"/>
</dbReference>
<reference evidence="1" key="1">
    <citation type="submission" date="2020-03" db="EMBL/GenBank/DDBJ databases">
        <title>FDA dAtabase for Regulatory Grade micrObial Sequences (FDA-ARGOS): Supporting development and validation of Infectious Disease Dx tests.</title>
        <authorList>
            <person name="Campos J."/>
            <person name="Goldberg B."/>
            <person name="Tallon L."/>
            <person name="Sadzewicz L."/>
            <person name="Vavikolanu K."/>
            <person name="Mehta A."/>
            <person name="Aluvathingal J."/>
            <person name="Nadendla S."/>
            <person name="Nandy P."/>
            <person name="Geyer C."/>
            <person name="Yan Y."/>
            <person name="Sichtig H."/>
        </authorList>
    </citation>
    <scope>NUCLEOTIDE SEQUENCE [LARGE SCALE GENOMIC DNA]</scope>
    <source>
        <strain evidence="1">FDAARGOS_652</strain>
    </source>
</reference>
<dbReference type="GO" id="GO:0031314">
    <property type="term" value="C:extrinsic component of mitochondrial inner membrane"/>
    <property type="evidence" value="ECO:0007669"/>
    <property type="project" value="EnsemblFungi"/>
</dbReference>
<dbReference type="OrthoDB" id="198652at2759"/>
<dbReference type="NCBIfam" id="TIGR01668">
    <property type="entry name" value="YqeG_hyp_ppase"/>
    <property type="match status" value="1"/>
</dbReference>
<name>A0A8X7NGW4_CANPA</name>
<gene>
    <name evidence="1" type="primary">GEP4</name>
    <name evidence="1" type="ORF">FOB60_004935</name>
</gene>
<dbReference type="Proteomes" id="UP000590412">
    <property type="component" value="Unassembled WGS sequence"/>
</dbReference>
<dbReference type="NCBIfam" id="TIGR01662">
    <property type="entry name" value="HAD-SF-IIIA"/>
    <property type="match status" value="1"/>
</dbReference>
<organism evidence="1 2">
    <name type="scientific">Candida parapsilosis</name>
    <name type="common">Yeast</name>
    <dbReference type="NCBI Taxonomy" id="5480"/>
    <lineage>
        <taxon>Eukaryota</taxon>
        <taxon>Fungi</taxon>
        <taxon>Dikarya</taxon>
        <taxon>Ascomycota</taxon>
        <taxon>Saccharomycotina</taxon>
        <taxon>Pichiomycetes</taxon>
        <taxon>Debaryomycetaceae</taxon>
        <taxon>Candida/Lodderomyces clade</taxon>
        <taxon>Candida</taxon>
    </lineage>
</organism>
<evidence type="ECO:0000313" key="1">
    <source>
        <dbReference type="EMBL" id="KAF6045363.1"/>
    </source>
</evidence>
<dbReference type="InterPro" id="IPR036412">
    <property type="entry name" value="HAD-like_sf"/>
</dbReference>
<sequence length="215" mass="24399">MAPSLNLSATLNITRLLYNPGLCLPHITFKSFDQLALPFQIPTHPDVKIKGVVLDKDNCFAKDHDDKVWPDYDATWSKLKSLYPREHILIVSNSAGTDDDKNHAQAKTLEENTGVSVLRHSVKKPGCLDEIKHYFADQNIKPNEVVVVGDRLFTDMVMANMMGSWGCWISEGVQWSNKVFPKLERDLYQKLVLSRKDNPWTPPIPQTTDQPQSNL</sequence>
<dbReference type="PANTHER" id="PTHR19288">
    <property type="entry name" value="4-NITROPHENYLPHOSPHATASE-RELATED"/>
    <property type="match status" value="1"/>
</dbReference>
<dbReference type="EMBL" id="JABWAB010000009">
    <property type="protein sequence ID" value="KAF6045363.1"/>
    <property type="molecule type" value="Genomic_DNA"/>
</dbReference>
<dbReference type="InterPro" id="IPR006549">
    <property type="entry name" value="HAD-SF_hydro_IIIA"/>
</dbReference>
<evidence type="ECO:0000313" key="2">
    <source>
        <dbReference type="Proteomes" id="UP000590412"/>
    </source>
</evidence>
<dbReference type="InterPro" id="IPR010021">
    <property type="entry name" value="PGPP1/Gep4"/>
</dbReference>
<protein>
    <submittedName>
        <fullName evidence="1">Phosphatidylglycerophosphatase GEP4, mitochondrial</fullName>
    </submittedName>
</protein>
<comment type="caution">
    <text evidence="1">The sequence shown here is derived from an EMBL/GenBank/DDBJ whole genome shotgun (WGS) entry which is preliminary data.</text>
</comment>
<dbReference type="Pfam" id="PF09419">
    <property type="entry name" value="PGP_phosphatase"/>
    <property type="match status" value="1"/>
</dbReference>
<dbReference type="InterPro" id="IPR023214">
    <property type="entry name" value="HAD_sf"/>
</dbReference>
<proteinExistence type="predicted"/>
<dbReference type="InterPro" id="IPR027706">
    <property type="entry name" value="PGP_Pase"/>
</dbReference>
<dbReference type="GO" id="GO:0008962">
    <property type="term" value="F:phosphatidylglycerophosphatase activity"/>
    <property type="evidence" value="ECO:0007669"/>
    <property type="project" value="EnsemblFungi"/>
</dbReference>